<keyword evidence="1" id="KW-0472">Membrane</keyword>
<dbReference type="InterPro" id="IPR022022">
    <property type="entry name" value="M04gp34-like"/>
</dbReference>
<gene>
    <name evidence="2" type="primary">m02</name>
</gene>
<evidence type="ECO:0000313" key="3">
    <source>
        <dbReference type="Proteomes" id="UP000158680"/>
    </source>
</evidence>
<dbReference type="InterPro" id="IPR038708">
    <property type="entry name" value="Gp34-like_sf"/>
</dbReference>
<dbReference type="EMBL" id="AM886412">
    <property type="protein sequence ID" value="CAP08046.1"/>
    <property type="molecule type" value="Genomic_DNA"/>
</dbReference>
<evidence type="ECO:0000256" key="1">
    <source>
        <dbReference type="SAM" id="Phobius"/>
    </source>
</evidence>
<sequence>MAAAVGRRACPAGRRSDAVIRVARSERLEMRHRSSWYASRPRGVCRLRVLLLVCAAVVPIVSSAPLPGYYCYAKNATERRTPNIDRDYWRPGVSVFGCRMPKGVCIEGEWTIEWYIPSLQASVINQVFFKSQTWLGPSMQYIIPSYERGKEVTCKQGFCVDRAEGNLIITDDDKRKEEWARKPTRDVVCKLTACLRATSVSLSSRTTYEECNGTLEDYLSLPDFENIYDISKVVPYVPPPKAPAVPPKVPGKAEDAPPDESCIGCDNPGLNAAAIAVPVVTVIVLVSGIGYLCRSTESRQRTLELYRDLWSSLRRRLHRGDYARDG</sequence>
<protein>
    <submittedName>
        <fullName evidence="2">M02 protein</fullName>
    </submittedName>
</protein>
<proteinExistence type="predicted"/>
<dbReference type="Proteomes" id="UP000158680">
    <property type="component" value="Segment"/>
</dbReference>
<dbReference type="Gene3D" id="2.60.40.2900">
    <property type="match status" value="1"/>
</dbReference>
<feature type="transmembrane region" description="Helical" evidence="1">
    <location>
        <begin position="49"/>
        <end position="70"/>
    </location>
</feature>
<organismHost>
    <name type="scientific">Mus musculus</name>
    <name type="common">Mouse</name>
    <dbReference type="NCBI Taxonomy" id="10090"/>
</organismHost>
<keyword evidence="1" id="KW-0812">Transmembrane</keyword>
<accession>A8E1I3</accession>
<organism evidence="2 3">
    <name type="scientific">Murid herpesvirus 1 (strain K181)</name>
    <name type="common">MuHV-1</name>
    <name type="synonym">Mouse cytomegalovirus</name>
    <dbReference type="NCBI Taxonomy" id="69156"/>
    <lineage>
        <taxon>Viruses</taxon>
        <taxon>Duplodnaviria</taxon>
        <taxon>Heunggongvirae</taxon>
        <taxon>Peploviricota</taxon>
        <taxon>Herviviricetes</taxon>
        <taxon>Herpesvirales</taxon>
        <taxon>Orthoherpesviridae</taxon>
        <taxon>Betaherpesvirinae</taxon>
        <taxon>Muromegalovirus</taxon>
        <taxon>Muromegalovirus muridbeta1</taxon>
        <taxon>Murid herpesvirus 1</taxon>
    </lineage>
</organism>
<evidence type="ECO:0000313" key="2">
    <source>
        <dbReference type="EMBL" id="CAP08046.1"/>
    </source>
</evidence>
<keyword evidence="1" id="KW-1133">Transmembrane helix</keyword>
<reference evidence="2 3" key="2">
    <citation type="journal article" date="2008" name="J. Virol.">
        <title>Laboratory strains of murine cytomegalovirus are genetically similar to but phenotypically distinct from wild strains of virus.</title>
        <authorList>
            <person name="Smith L.M."/>
            <person name="McWhorter A.R."/>
            <person name="Masters L.L."/>
            <person name="Shellam G.R."/>
            <person name="Redwood A.J."/>
        </authorList>
    </citation>
    <scope>NUCLEOTIDE SEQUENCE [LARGE SCALE GENOMIC DNA]</scope>
    <source>
        <strain evidence="2">K181</strain>
    </source>
</reference>
<reference evidence="2 3" key="1">
    <citation type="journal article" date="2005" name="J. Virol.">
        <title>Use of a murine cytomegalovirus K181-derived bacterial artificial chromosome as a vaccine vector for immunocontraception.</title>
        <authorList>
            <person name="Redwood A.J."/>
            <person name="Messerle M."/>
            <person name="Harvey N.L."/>
            <person name="Hardy C.M."/>
            <person name="Kozinowski U.H."/>
            <person name="Lawson M.A."/>
            <person name="Shellam G.R."/>
        </authorList>
    </citation>
    <scope>NUCLEOTIDE SEQUENCE [LARGE SCALE GENOMIC DNA]</scope>
    <source>
        <strain evidence="2">K181</strain>
    </source>
</reference>
<dbReference type="Pfam" id="PF12216">
    <property type="entry name" value="m04gp34like"/>
    <property type="match status" value="1"/>
</dbReference>
<name>A8E1I3_MUHVK</name>
<feature type="transmembrane region" description="Helical" evidence="1">
    <location>
        <begin position="272"/>
        <end position="293"/>
    </location>
</feature>